<evidence type="ECO:0000256" key="4">
    <source>
        <dbReference type="ARBA" id="ARBA00023163"/>
    </source>
</evidence>
<dbReference type="GO" id="GO:0005634">
    <property type="term" value="C:nucleus"/>
    <property type="evidence" value="ECO:0007669"/>
    <property type="project" value="UniProtKB-SubCell"/>
</dbReference>
<comment type="subcellular location">
    <subcellularLocation>
        <location evidence="1">Nucleus</location>
    </subcellularLocation>
</comment>
<keyword evidence="3" id="KW-0238">DNA-binding</keyword>
<sequence>MADKGAEAMAETTPAAEEKPEVVSVELPAPSGWKKKFTPKKGGTPRRNEIVFISPTGEEIKNKKQLDQYLKSHPGGPSSSEFDWGFGDTPRRSARISEKAKASETPESEPPKKRERKSSSKKGEKGKKDIGDGENEAPAEKEAPVVEAEGGADVGMKEIKDDVGKVKEDASAPEVVANEGAVDDMMTKEEGAGPETIENKNAAEKDLVDDTKEEERKSEEKNVDQGKASTIEYNASGPERDEEKQEAGKENPESVEVQPPQSGPTVEASAEKEVNDEAVMPLNCSRKDELEDSISKEVHSMNHNESQHPPKASPVNC</sequence>
<name>A0A8B8J3X1_PHODC</name>
<evidence type="ECO:0000256" key="6">
    <source>
        <dbReference type="SAM" id="MobiDB-lite"/>
    </source>
</evidence>
<feature type="compositionally biased region" description="Basic and acidic residues" evidence="6">
    <location>
        <begin position="185"/>
        <end position="224"/>
    </location>
</feature>
<dbReference type="RefSeq" id="XP_026659984.2">
    <property type="nucleotide sequence ID" value="XM_026804183.2"/>
</dbReference>
<dbReference type="PROSITE" id="PS50982">
    <property type="entry name" value="MBD"/>
    <property type="match status" value="1"/>
</dbReference>
<evidence type="ECO:0000256" key="3">
    <source>
        <dbReference type="ARBA" id="ARBA00023125"/>
    </source>
</evidence>
<dbReference type="PANTHER" id="PTHR33729">
    <property type="entry name" value="METHYL-CPG BINDING DOMAIN CONTAINING PROTEIN, EXPRESSED"/>
    <property type="match status" value="1"/>
</dbReference>
<evidence type="ECO:0000313" key="8">
    <source>
        <dbReference type="Proteomes" id="UP000228380"/>
    </source>
</evidence>
<dbReference type="GeneID" id="103707724"/>
<evidence type="ECO:0000256" key="1">
    <source>
        <dbReference type="ARBA" id="ARBA00004123"/>
    </source>
</evidence>
<evidence type="ECO:0000313" key="9">
    <source>
        <dbReference type="RefSeq" id="XP_026659984.2"/>
    </source>
</evidence>
<keyword evidence="8" id="KW-1185">Reference proteome</keyword>
<keyword evidence="4" id="KW-0804">Transcription</keyword>
<feature type="domain" description="MBD" evidence="7">
    <location>
        <begin position="19"/>
        <end position="89"/>
    </location>
</feature>
<keyword evidence="2" id="KW-0805">Transcription regulation</keyword>
<feature type="compositionally biased region" description="Basic and acidic residues" evidence="6">
    <location>
        <begin position="89"/>
        <end position="131"/>
    </location>
</feature>
<dbReference type="AlphaFoldDB" id="A0A8B8J3X1"/>
<accession>A0A8B8J3X1</accession>
<protein>
    <submittedName>
        <fullName evidence="9">Methyl-CpG-binding domain-containing protein 11</fullName>
    </submittedName>
</protein>
<dbReference type="PANTHER" id="PTHR33729:SF18">
    <property type="entry name" value="METHYL-CPG-BINDING DOMAIN-CONTAINING PROTEIN 11-LIKE"/>
    <property type="match status" value="1"/>
</dbReference>
<dbReference type="GO" id="GO:0003677">
    <property type="term" value="F:DNA binding"/>
    <property type="evidence" value="ECO:0007669"/>
    <property type="project" value="UniProtKB-KW"/>
</dbReference>
<evidence type="ECO:0000259" key="7">
    <source>
        <dbReference type="PROSITE" id="PS50982"/>
    </source>
</evidence>
<reference evidence="9" key="2">
    <citation type="submission" date="2025-08" db="UniProtKB">
        <authorList>
            <consortium name="RefSeq"/>
        </authorList>
    </citation>
    <scope>IDENTIFICATION</scope>
    <source>
        <tissue evidence="9">Young leaves</tissue>
    </source>
</reference>
<dbReference type="Pfam" id="PF01429">
    <property type="entry name" value="MBD"/>
    <property type="match status" value="1"/>
</dbReference>
<reference evidence="8" key="1">
    <citation type="journal article" date="2019" name="Nat. Commun.">
        <title>Genome-wide association mapping of date palm fruit traits.</title>
        <authorList>
            <person name="Hazzouri K.M."/>
            <person name="Gros-Balthazard M."/>
            <person name="Flowers J.M."/>
            <person name="Copetti D."/>
            <person name="Lemansour A."/>
            <person name="Lebrun M."/>
            <person name="Masmoudi K."/>
            <person name="Ferrand S."/>
            <person name="Dhar M.I."/>
            <person name="Fresquez Z.A."/>
            <person name="Rosas U."/>
            <person name="Zhang J."/>
            <person name="Talag J."/>
            <person name="Lee S."/>
            <person name="Kudrna D."/>
            <person name="Powell R.F."/>
            <person name="Leitch I.J."/>
            <person name="Krueger R.R."/>
            <person name="Wing R.A."/>
            <person name="Amiri K.M.A."/>
            <person name="Purugganan M.D."/>
        </authorList>
    </citation>
    <scope>NUCLEOTIDE SEQUENCE [LARGE SCALE GENOMIC DNA]</scope>
    <source>
        <strain evidence="8">cv. Khalas</strain>
    </source>
</reference>
<feature type="region of interest" description="Disordered" evidence="6">
    <location>
        <begin position="1"/>
        <end position="317"/>
    </location>
</feature>
<dbReference type="KEGG" id="pda:103707724"/>
<proteinExistence type="predicted"/>
<feature type="compositionally biased region" description="Basic and acidic residues" evidence="6">
    <location>
        <begin position="238"/>
        <end position="252"/>
    </location>
</feature>
<dbReference type="Gene3D" id="3.30.890.10">
    <property type="entry name" value="Methyl-cpg-binding Protein 2, Chain A"/>
    <property type="match status" value="1"/>
</dbReference>
<dbReference type="OrthoDB" id="1435582at2759"/>
<dbReference type="InterPro" id="IPR039622">
    <property type="entry name" value="MBD10/11"/>
</dbReference>
<organism evidence="8 9">
    <name type="scientific">Phoenix dactylifera</name>
    <name type="common">Date palm</name>
    <dbReference type="NCBI Taxonomy" id="42345"/>
    <lineage>
        <taxon>Eukaryota</taxon>
        <taxon>Viridiplantae</taxon>
        <taxon>Streptophyta</taxon>
        <taxon>Embryophyta</taxon>
        <taxon>Tracheophyta</taxon>
        <taxon>Spermatophyta</taxon>
        <taxon>Magnoliopsida</taxon>
        <taxon>Liliopsida</taxon>
        <taxon>Arecaceae</taxon>
        <taxon>Coryphoideae</taxon>
        <taxon>Phoeniceae</taxon>
        <taxon>Phoenix</taxon>
    </lineage>
</organism>
<dbReference type="Proteomes" id="UP000228380">
    <property type="component" value="Chromosome 8"/>
</dbReference>
<dbReference type="InterPro" id="IPR001739">
    <property type="entry name" value="Methyl_CpG_DNA-bd"/>
</dbReference>
<feature type="compositionally biased region" description="Basic and acidic residues" evidence="6">
    <location>
        <begin position="155"/>
        <end position="170"/>
    </location>
</feature>
<dbReference type="InterPro" id="IPR016177">
    <property type="entry name" value="DNA-bd_dom_sf"/>
</dbReference>
<evidence type="ECO:0000256" key="2">
    <source>
        <dbReference type="ARBA" id="ARBA00023015"/>
    </source>
</evidence>
<gene>
    <name evidence="9" type="primary">LOC103707724</name>
</gene>
<feature type="compositionally biased region" description="Basic and acidic residues" evidence="6">
    <location>
        <begin position="285"/>
        <end position="308"/>
    </location>
</feature>
<keyword evidence="5" id="KW-0539">Nucleus</keyword>
<evidence type="ECO:0000256" key="5">
    <source>
        <dbReference type="ARBA" id="ARBA00023242"/>
    </source>
</evidence>
<dbReference type="SUPFAM" id="SSF54171">
    <property type="entry name" value="DNA-binding domain"/>
    <property type="match status" value="1"/>
</dbReference>